<dbReference type="Pfam" id="PF10617">
    <property type="entry name" value="DUF2474"/>
    <property type="match status" value="1"/>
</dbReference>
<name>A0A7Y4EYY0_VIBAL</name>
<dbReference type="Proteomes" id="UP000532247">
    <property type="component" value="Unassembled WGS sequence"/>
</dbReference>
<feature type="transmembrane region" description="Helical" evidence="1">
    <location>
        <begin position="6"/>
        <end position="27"/>
    </location>
</feature>
<dbReference type="AlphaFoldDB" id="A0A7Y4EYY0"/>
<dbReference type="InterPro" id="IPR018895">
    <property type="entry name" value="DUF2474"/>
</dbReference>
<comment type="caution">
    <text evidence="2">The sequence shown here is derived from an EMBL/GenBank/DDBJ whole genome shotgun (WGS) entry which is preliminary data.</text>
</comment>
<reference evidence="2 3" key="1">
    <citation type="submission" date="2019-09" db="EMBL/GenBank/DDBJ databases">
        <title>Draft genome sequencing and comparative genomics of hatchery-associated Vibrios.</title>
        <authorList>
            <person name="Kehlet-Delgado H."/>
            <person name="Mueller R.S."/>
        </authorList>
    </citation>
    <scope>NUCLEOTIDE SEQUENCE [LARGE SCALE GENOMIC DNA]</scope>
    <source>
        <strain evidence="2 3">081416A</strain>
    </source>
</reference>
<dbReference type="EMBL" id="VTYF01000007">
    <property type="protein sequence ID" value="NOI10031.1"/>
    <property type="molecule type" value="Genomic_DNA"/>
</dbReference>
<keyword evidence="1" id="KW-0472">Membrane</keyword>
<organism evidence="2 3">
    <name type="scientific">Vibrio alginolyticus</name>
    <dbReference type="NCBI Taxonomy" id="663"/>
    <lineage>
        <taxon>Bacteria</taxon>
        <taxon>Pseudomonadati</taxon>
        <taxon>Pseudomonadota</taxon>
        <taxon>Gammaproteobacteria</taxon>
        <taxon>Vibrionales</taxon>
        <taxon>Vibrionaceae</taxon>
        <taxon>Vibrio</taxon>
    </lineage>
</organism>
<evidence type="ECO:0000313" key="2">
    <source>
        <dbReference type="EMBL" id="NOI10031.1"/>
    </source>
</evidence>
<keyword evidence="1" id="KW-1133">Transmembrane helix</keyword>
<protein>
    <submittedName>
        <fullName evidence="2">DUF2474 family protein</fullName>
    </submittedName>
</protein>
<evidence type="ECO:0000256" key="1">
    <source>
        <dbReference type="SAM" id="Phobius"/>
    </source>
</evidence>
<accession>A0A7Y4EYY0</accession>
<keyword evidence="1" id="KW-0812">Transmembrane</keyword>
<gene>
    <name evidence="2" type="ORF">F0254_14265</name>
</gene>
<proteinExistence type="predicted"/>
<sequence>MKLKPILWFIGIWLASVVALFIISSLIRTAIL</sequence>
<evidence type="ECO:0000313" key="3">
    <source>
        <dbReference type="Proteomes" id="UP000532247"/>
    </source>
</evidence>